<dbReference type="Gene3D" id="2.40.128.510">
    <property type="entry name" value="Protein of unknown function DUF4738"/>
    <property type="match status" value="1"/>
</dbReference>
<protein>
    <recommendedName>
        <fullName evidence="3">DUF4738 domain-containing protein</fullName>
    </recommendedName>
</protein>
<accession>A0A7K1YFI4</accession>
<evidence type="ECO:0008006" key="3">
    <source>
        <dbReference type="Google" id="ProtNLM"/>
    </source>
</evidence>
<evidence type="ECO:0000313" key="2">
    <source>
        <dbReference type="Proteomes" id="UP000466586"/>
    </source>
</evidence>
<proteinExistence type="predicted"/>
<gene>
    <name evidence="1" type="ORF">GS399_20595</name>
</gene>
<dbReference type="AlphaFoldDB" id="A0A7K1YFI4"/>
<reference evidence="1 2" key="1">
    <citation type="submission" date="2019-11" db="EMBL/GenBank/DDBJ databases">
        <title>Pedobacter sp. HMF7647 Genome sequencing and assembly.</title>
        <authorList>
            <person name="Kang H."/>
            <person name="Kim H."/>
            <person name="Joh K."/>
        </authorList>
    </citation>
    <scope>NUCLEOTIDE SEQUENCE [LARGE SCALE GENOMIC DNA]</scope>
    <source>
        <strain evidence="1 2">HMF7647</strain>
    </source>
</reference>
<evidence type="ECO:0000313" key="1">
    <source>
        <dbReference type="EMBL" id="MXV53364.1"/>
    </source>
</evidence>
<dbReference type="EMBL" id="WVHT01000044">
    <property type="protein sequence ID" value="MXV53364.1"/>
    <property type="molecule type" value="Genomic_DNA"/>
</dbReference>
<dbReference type="Proteomes" id="UP000466586">
    <property type="component" value="Unassembled WGS sequence"/>
</dbReference>
<keyword evidence="2" id="KW-1185">Reference proteome</keyword>
<comment type="caution">
    <text evidence="1">The sequence shown here is derived from an EMBL/GenBank/DDBJ whole genome shotgun (WGS) entry which is preliminary data.</text>
</comment>
<sequence length="195" mass="22568">MKLINLTLIIIIFSTSCGQTVDQNVSSNTLADSSTIKQDAEEENEEPDTRELRKEYISNYSKIEKLDTSFTDKEGKQIHVQTKYYCLFDNAIFVPKQYVWEDTTKTFTTHNYSQDIIIVIDKDTIFNKTITKADFADNLYPELKNYAVLMFPNFSYDKEKNVFDFGYSLTIPITDVGDGWRLIIDKTGNISKTDR</sequence>
<organism evidence="1 2">
    <name type="scientific">Hufsiella arboris</name>
    <dbReference type="NCBI Taxonomy" id="2695275"/>
    <lineage>
        <taxon>Bacteria</taxon>
        <taxon>Pseudomonadati</taxon>
        <taxon>Bacteroidota</taxon>
        <taxon>Sphingobacteriia</taxon>
        <taxon>Sphingobacteriales</taxon>
        <taxon>Sphingobacteriaceae</taxon>
        <taxon>Hufsiella</taxon>
    </lineage>
</organism>
<name>A0A7K1YFI4_9SPHI</name>
<dbReference type="PROSITE" id="PS51257">
    <property type="entry name" value="PROKAR_LIPOPROTEIN"/>
    <property type="match status" value="1"/>
</dbReference>